<name>A0A8C6UI64_9GOBI</name>
<sequence length="250" mass="27293">MYWDTAIRHGESKAKMEICQSGFYSEDYRTQEVPAGLDFMNYDFGGEDLSFLLDPSKSGPQALARESGFTEAQAKPSQDYCNKVHPGDGIFGLDSCQDFSWWSSYPNEVVSVEQSFHDSGTGMSYHSLVSQSSHFSPAAESSHSPYSSSPSITSIASAPGVSDQSYSCPDYWPEYSASSYTSPPPSGPVPHRPHPNASPGQRTRTALEWPNAKLHPQQRTGWTERGPSLPCLHIQALVPSSCGSSSWSCC</sequence>
<protein>
    <submittedName>
        <fullName evidence="2">Uncharacterized protein</fullName>
    </submittedName>
</protein>
<feature type="region of interest" description="Disordered" evidence="1">
    <location>
        <begin position="179"/>
        <end position="203"/>
    </location>
</feature>
<evidence type="ECO:0000313" key="2">
    <source>
        <dbReference type="Ensembl" id="ENSNMLP00000037019.1"/>
    </source>
</evidence>
<dbReference type="Ensembl" id="ENSNMLT00000041242.1">
    <property type="protein sequence ID" value="ENSNMLP00000037019.1"/>
    <property type="gene ID" value="ENSNMLG00000022932.1"/>
</dbReference>
<keyword evidence="3" id="KW-1185">Reference proteome</keyword>
<proteinExistence type="predicted"/>
<organism evidence="2 3">
    <name type="scientific">Neogobius melanostomus</name>
    <name type="common">round goby</name>
    <dbReference type="NCBI Taxonomy" id="47308"/>
    <lineage>
        <taxon>Eukaryota</taxon>
        <taxon>Metazoa</taxon>
        <taxon>Chordata</taxon>
        <taxon>Craniata</taxon>
        <taxon>Vertebrata</taxon>
        <taxon>Euteleostomi</taxon>
        <taxon>Actinopterygii</taxon>
        <taxon>Neopterygii</taxon>
        <taxon>Teleostei</taxon>
        <taxon>Neoteleostei</taxon>
        <taxon>Acanthomorphata</taxon>
        <taxon>Gobiaria</taxon>
        <taxon>Gobiiformes</taxon>
        <taxon>Gobioidei</taxon>
        <taxon>Gobiidae</taxon>
        <taxon>Benthophilinae</taxon>
        <taxon>Neogobiini</taxon>
        <taxon>Neogobius</taxon>
    </lineage>
</organism>
<dbReference type="AlphaFoldDB" id="A0A8C6UI64"/>
<evidence type="ECO:0000313" key="3">
    <source>
        <dbReference type="Proteomes" id="UP000694523"/>
    </source>
</evidence>
<accession>A0A8C6UI64</accession>
<dbReference type="Proteomes" id="UP000694523">
    <property type="component" value="Unplaced"/>
</dbReference>
<reference evidence="2" key="2">
    <citation type="submission" date="2025-09" db="UniProtKB">
        <authorList>
            <consortium name="Ensembl"/>
        </authorList>
    </citation>
    <scope>IDENTIFICATION</scope>
</reference>
<evidence type="ECO:0000256" key="1">
    <source>
        <dbReference type="SAM" id="MobiDB-lite"/>
    </source>
</evidence>
<reference evidence="2" key="1">
    <citation type="submission" date="2025-08" db="UniProtKB">
        <authorList>
            <consortium name="Ensembl"/>
        </authorList>
    </citation>
    <scope>IDENTIFICATION</scope>
</reference>